<dbReference type="Proteomes" id="UP000006622">
    <property type="component" value="Chromosome"/>
</dbReference>
<evidence type="ECO:0000313" key="1">
    <source>
        <dbReference type="EMBL" id="AEH61150.1"/>
    </source>
</evidence>
<accession>F7XN36</accession>
<organism evidence="1 2">
    <name type="scientific">Methanosalsum zhilinae (strain DSM 4017 / NBRC 107636 / OCM 62 / WeN5)</name>
    <name type="common">Methanohalophilus zhilinae</name>
    <dbReference type="NCBI Taxonomy" id="679901"/>
    <lineage>
        <taxon>Archaea</taxon>
        <taxon>Methanobacteriati</taxon>
        <taxon>Methanobacteriota</taxon>
        <taxon>Stenosarchaea group</taxon>
        <taxon>Methanomicrobia</taxon>
        <taxon>Methanosarcinales</taxon>
        <taxon>Methanosarcinaceae</taxon>
        <taxon>Methanosalsum</taxon>
    </lineage>
</organism>
<reference evidence="1 2" key="1">
    <citation type="submission" date="2010-07" db="EMBL/GenBank/DDBJ databases">
        <title>The complete genome of Methanosalsum zhilinae DSM 4017.</title>
        <authorList>
            <consortium name="US DOE Joint Genome Institute (JGI-PGF)"/>
            <person name="Lucas S."/>
            <person name="Copeland A."/>
            <person name="Lapidus A."/>
            <person name="Glavina del Rio T."/>
            <person name="Dalin E."/>
            <person name="Tice H."/>
            <person name="Bruce D."/>
            <person name="Goodwin L."/>
            <person name="Pitluck S."/>
            <person name="Kyrpides N."/>
            <person name="Mavromatis K."/>
            <person name="Ovchinnikova G."/>
            <person name="Daligault H."/>
            <person name="Detter J.C."/>
            <person name="Han C."/>
            <person name="Tapia R."/>
            <person name="Larimer F."/>
            <person name="Land M."/>
            <person name="Hauser L."/>
            <person name="Markowitz V."/>
            <person name="Cheng J.-F."/>
            <person name="Hugenholtz P."/>
            <person name="Woyke T."/>
            <person name="Wu D."/>
            <person name="Spring S."/>
            <person name="Schueler E."/>
            <person name="Brambilla E."/>
            <person name="Klenk H.-P."/>
            <person name="Eisen J.A."/>
        </authorList>
    </citation>
    <scope>NUCLEOTIDE SEQUENCE [LARGE SCALE GENOMIC DNA]</scope>
    <source>
        <strain evidence="2">DSM 4017 / NBRC 107636 / OCM 62 / WeN5</strain>
    </source>
</reference>
<keyword evidence="2" id="KW-1185">Reference proteome</keyword>
<gene>
    <name evidence="1" type="ordered locus">Mzhil_1296</name>
</gene>
<proteinExistence type="predicted"/>
<dbReference type="HOGENOM" id="CLU_099743_0_0_2"/>
<dbReference type="KEGG" id="mzh:Mzhil_1296"/>
<dbReference type="EMBL" id="CP002101">
    <property type="protein sequence ID" value="AEH61150.1"/>
    <property type="molecule type" value="Genomic_DNA"/>
</dbReference>
<dbReference type="RefSeq" id="WP_013898587.1">
    <property type="nucleotide sequence ID" value="NC_015676.1"/>
</dbReference>
<sequence length="249" mass="28893">MSKRYDSIGIKQVIRYEWMEKTASMLLAGMDEKSIRSEFNEYLMHYRCGGSEDQRSKNTCKFVVANLMKTWVSPEPELLGLRDSALEQLRKYPSESLAIHWAMICAAYPFWYNVSLQVGRLLNLQDQITLHQITNRLKEQYGDRQTISRYARYVIRSLVEWGILKDSECKGCYVKANQLNVHDDEIVVLLVESVLYAIPENKGCFKMITSSPALFPFQLSMISVDYISNKSNRINVITYGLDEIFLQLK</sequence>
<dbReference type="OrthoDB" id="141049at2157"/>
<name>F7XN36_METZD</name>
<evidence type="ECO:0008006" key="3">
    <source>
        <dbReference type="Google" id="ProtNLM"/>
    </source>
</evidence>
<dbReference type="STRING" id="679901.Mzhil_1296"/>
<dbReference type="GeneID" id="10822932"/>
<dbReference type="AlphaFoldDB" id="F7XN36"/>
<protein>
    <recommendedName>
        <fullName evidence="3">DUF1819 family protein</fullName>
    </recommendedName>
</protein>
<evidence type="ECO:0000313" key="2">
    <source>
        <dbReference type="Proteomes" id="UP000006622"/>
    </source>
</evidence>